<gene>
    <name evidence="2" type="ORF">HNE05_07980</name>
</gene>
<evidence type="ECO:0000256" key="1">
    <source>
        <dbReference type="SAM" id="Phobius"/>
    </source>
</evidence>
<feature type="transmembrane region" description="Helical" evidence="1">
    <location>
        <begin position="85"/>
        <end position="107"/>
    </location>
</feature>
<name>A0A6M8FG88_9GAMM</name>
<proteinExistence type="predicted"/>
<evidence type="ECO:0000313" key="2">
    <source>
        <dbReference type="EMBL" id="QKE63302.1"/>
    </source>
</evidence>
<feature type="transmembrane region" description="Helical" evidence="1">
    <location>
        <begin position="127"/>
        <end position="149"/>
    </location>
</feature>
<dbReference type="KEGG" id="pcam:HNE05_07980"/>
<dbReference type="Proteomes" id="UP000501379">
    <property type="component" value="Chromosome"/>
</dbReference>
<organism evidence="2 3">
    <name type="scientific">Aquipseudomonas campi</name>
    <dbReference type="NCBI Taxonomy" id="2731681"/>
    <lineage>
        <taxon>Bacteria</taxon>
        <taxon>Pseudomonadati</taxon>
        <taxon>Pseudomonadota</taxon>
        <taxon>Gammaproteobacteria</taxon>
        <taxon>Pseudomonadales</taxon>
        <taxon>Pseudomonadaceae</taxon>
        <taxon>Aquipseudomonas</taxon>
    </lineage>
</organism>
<dbReference type="RefSeq" id="WP_173206608.1">
    <property type="nucleotide sequence ID" value="NZ_CP053697.2"/>
</dbReference>
<feature type="transmembrane region" description="Helical" evidence="1">
    <location>
        <begin position="56"/>
        <end position="73"/>
    </location>
</feature>
<dbReference type="AlphaFoldDB" id="A0A6M8FG88"/>
<keyword evidence="1" id="KW-0472">Membrane</keyword>
<keyword evidence="3" id="KW-1185">Reference proteome</keyword>
<dbReference type="EMBL" id="CP053697">
    <property type="protein sequence ID" value="QKE63302.1"/>
    <property type="molecule type" value="Genomic_DNA"/>
</dbReference>
<accession>A0A6M8FG88</accession>
<protein>
    <submittedName>
        <fullName evidence="2">Uncharacterized protein</fullName>
    </submittedName>
</protein>
<keyword evidence="1" id="KW-1133">Transmembrane helix</keyword>
<feature type="transmembrane region" description="Helical" evidence="1">
    <location>
        <begin position="12"/>
        <end position="36"/>
    </location>
</feature>
<reference evidence="2" key="1">
    <citation type="submission" date="2020-07" db="EMBL/GenBank/DDBJ databases">
        <title>Nitrate ammonifying Pseudomonas campi sp. nov. isolated from German agricultural grassland.</title>
        <authorList>
            <person name="Timsy T."/>
            <person name="Ulrich A."/>
            <person name="Spanner T."/>
            <person name="Foesel B."/>
            <person name="Kolb S."/>
            <person name="Horn M.A."/>
            <person name="Behrendt U."/>
        </authorList>
    </citation>
    <scope>NUCLEOTIDE SEQUENCE</scope>
    <source>
        <strain evidence="2">S1-A32-2</strain>
    </source>
</reference>
<keyword evidence="1" id="KW-0812">Transmembrane</keyword>
<sequence>MNLTLRTDAITTTAAIAVVAAITLTKGDVLFIGHWYYESVFLLTFIPSALIKTKPLFISGAVLAAGLTFGIYIQANWAPSATNDLLGLGHIFSLPGAFIGLLITGIISRFSKQNKPVLAFTTGFLGFGIGFLANQTVLCSTVLACGVLLGT</sequence>
<evidence type="ECO:0000313" key="3">
    <source>
        <dbReference type="Proteomes" id="UP000501379"/>
    </source>
</evidence>